<evidence type="ECO:0000256" key="5">
    <source>
        <dbReference type="ARBA" id="ARBA00023157"/>
    </source>
</evidence>
<dbReference type="AlphaFoldDB" id="A0A8C7X671"/>
<dbReference type="Proteomes" id="UP000694383">
    <property type="component" value="Unplaced"/>
</dbReference>
<proteinExistence type="predicted"/>
<feature type="domain" description="Pentraxin (PTX)" evidence="7">
    <location>
        <begin position="51"/>
        <end position="255"/>
    </location>
</feature>
<dbReference type="InterPro" id="IPR001759">
    <property type="entry name" value="PTX_dom"/>
</dbReference>
<name>A0A8C7X671_9TELE</name>
<dbReference type="GeneTree" id="ENSGT01100000263515"/>
<accession>A0A8C7X671</accession>
<protein>
    <submittedName>
        <fullName evidence="8">C-reactive protein 2</fullName>
    </submittedName>
</protein>
<dbReference type="PROSITE" id="PS00289">
    <property type="entry name" value="PTX_1"/>
    <property type="match status" value="1"/>
</dbReference>
<comment type="caution">
    <text evidence="6">Lacks conserved residue(s) required for the propagation of feature annotation.</text>
</comment>
<evidence type="ECO:0000313" key="9">
    <source>
        <dbReference type="Proteomes" id="UP000694383"/>
    </source>
</evidence>
<evidence type="ECO:0000256" key="3">
    <source>
        <dbReference type="ARBA" id="ARBA00022729"/>
    </source>
</evidence>
<evidence type="ECO:0000256" key="2">
    <source>
        <dbReference type="ARBA" id="ARBA00022723"/>
    </source>
</evidence>
<reference evidence="8" key="2">
    <citation type="submission" date="2025-09" db="UniProtKB">
        <authorList>
            <consortium name="Ensembl"/>
        </authorList>
    </citation>
    <scope>IDENTIFICATION</scope>
</reference>
<dbReference type="InterPro" id="IPR030476">
    <property type="entry name" value="Pentaxin_CS"/>
</dbReference>
<reference evidence="8" key="1">
    <citation type="submission" date="2025-08" db="UniProtKB">
        <authorList>
            <consortium name="Ensembl"/>
        </authorList>
    </citation>
    <scope>IDENTIFICATION</scope>
</reference>
<sequence length="255" mass="28927">QTTFPACKHEAKRLQLLCSETRFSWEEQQVHSNKMHFCFKLWLFCDTGDRSTQTVIFPTQTSTSYVEMTPKKDMTLRAFTLCLQVATELSGEREIILFAYGKRDDELNVWREQNRGISLYLGESSNGVTFKVPDPGALHTHLCLTWDSTTGASTLFMNGRRSLTKVYKKGHTIPAGGKVILGQDPDNIEKMEAGFDANQSLVGEIFDVNLWDFVLSDSDILDLYSGKKVQRGNIFDWETTNLRVSGNTLVLKHQV</sequence>
<evidence type="ECO:0000256" key="6">
    <source>
        <dbReference type="PROSITE-ProRule" id="PRU01172"/>
    </source>
</evidence>
<evidence type="ECO:0000313" key="8">
    <source>
        <dbReference type="Ensembl" id="ENSOSIP00000008586.1"/>
    </source>
</evidence>
<dbReference type="PANTHER" id="PTHR45869:SF2">
    <property type="entry name" value="C-REACTIVE PROTEIN-RELATED"/>
    <property type="match status" value="1"/>
</dbReference>
<keyword evidence="3" id="KW-0732">Signal</keyword>
<evidence type="ECO:0000259" key="7">
    <source>
        <dbReference type="PROSITE" id="PS51828"/>
    </source>
</evidence>
<keyword evidence="5" id="KW-1015">Disulfide bond</keyword>
<organism evidence="8 9">
    <name type="scientific">Oryzias sinensis</name>
    <name type="common">Chinese medaka</name>
    <dbReference type="NCBI Taxonomy" id="183150"/>
    <lineage>
        <taxon>Eukaryota</taxon>
        <taxon>Metazoa</taxon>
        <taxon>Chordata</taxon>
        <taxon>Craniata</taxon>
        <taxon>Vertebrata</taxon>
        <taxon>Euteleostomi</taxon>
        <taxon>Actinopterygii</taxon>
        <taxon>Neopterygii</taxon>
        <taxon>Teleostei</taxon>
        <taxon>Neoteleostei</taxon>
        <taxon>Acanthomorphata</taxon>
        <taxon>Ovalentaria</taxon>
        <taxon>Atherinomorphae</taxon>
        <taxon>Beloniformes</taxon>
        <taxon>Adrianichthyidae</taxon>
        <taxon>Oryziinae</taxon>
        <taxon>Oryzias</taxon>
    </lineage>
</organism>
<dbReference type="GO" id="GO:0046872">
    <property type="term" value="F:metal ion binding"/>
    <property type="evidence" value="ECO:0007669"/>
    <property type="project" value="UniProtKB-KW"/>
</dbReference>
<dbReference type="SUPFAM" id="SSF49899">
    <property type="entry name" value="Concanavalin A-like lectins/glucanases"/>
    <property type="match status" value="1"/>
</dbReference>
<dbReference type="InterPro" id="IPR013320">
    <property type="entry name" value="ConA-like_dom_sf"/>
</dbReference>
<dbReference type="PRINTS" id="PR00895">
    <property type="entry name" value="PENTAXIN"/>
</dbReference>
<dbReference type="Ensembl" id="ENSOSIT00000009149.1">
    <property type="protein sequence ID" value="ENSOSIP00000008586.1"/>
    <property type="gene ID" value="ENSOSIG00000005391.1"/>
</dbReference>
<dbReference type="PANTHER" id="PTHR45869">
    <property type="entry name" value="C-REACTIVE PROTEIN-RELATED"/>
    <property type="match status" value="1"/>
</dbReference>
<dbReference type="PROSITE" id="PS51828">
    <property type="entry name" value="PTX_2"/>
    <property type="match status" value="1"/>
</dbReference>
<evidence type="ECO:0000256" key="1">
    <source>
        <dbReference type="ARBA" id="ARBA00001913"/>
    </source>
</evidence>
<keyword evidence="2" id="KW-0479">Metal-binding</keyword>
<evidence type="ECO:0000256" key="4">
    <source>
        <dbReference type="ARBA" id="ARBA00022837"/>
    </source>
</evidence>
<dbReference type="SMART" id="SM00159">
    <property type="entry name" value="PTX"/>
    <property type="match status" value="1"/>
</dbReference>
<dbReference type="Gene3D" id="2.60.120.200">
    <property type="match status" value="1"/>
</dbReference>
<comment type="cofactor">
    <cofactor evidence="1">
        <name>Ca(2+)</name>
        <dbReference type="ChEBI" id="CHEBI:29108"/>
    </cofactor>
</comment>
<keyword evidence="9" id="KW-1185">Reference proteome</keyword>
<keyword evidence="4" id="KW-0106">Calcium</keyword>
<dbReference type="Pfam" id="PF00354">
    <property type="entry name" value="Pentaxin"/>
    <property type="match status" value="1"/>
</dbReference>
<dbReference type="InterPro" id="IPR051005">
    <property type="entry name" value="Pentraxin_domain"/>
</dbReference>